<name>A0ACC0BQZ0_CATRO</name>
<accession>A0ACC0BQZ0</accession>
<organism evidence="1 2">
    <name type="scientific">Catharanthus roseus</name>
    <name type="common">Madagascar periwinkle</name>
    <name type="synonym">Vinca rosea</name>
    <dbReference type="NCBI Taxonomy" id="4058"/>
    <lineage>
        <taxon>Eukaryota</taxon>
        <taxon>Viridiplantae</taxon>
        <taxon>Streptophyta</taxon>
        <taxon>Embryophyta</taxon>
        <taxon>Tracheophyta</taxon>
        <taxon>Spermatophyta</taxon>
        <taxon>Magnoliopsida</taxon>
        <taxon>eudicotyledons</taxon>
        <taxon>Gunneridae</taxon>
        <taxon>Pentapetalae</taxon>
        <taxon>asterids</taxon>
        <taxon>lamiids</taxon>
        <taxon>Gentianales</taxon>
        <taxon>Apocynaceae</taxon>
        <taxon>Rauvolfioideae</taxon>
        <taxon>Vinceae</taxon>
        <taxon>Catharanthinae</taxon>
        <taxon>Catharanthus</taxon>
    </lineage>
</organism>
<reference evidence="2" key="1">
    <citation type="journal article" date="2023" name="Nat. Plants">
        <title>Single-cell RNA sequencing provides a high-resolution roadmap for understanding the multicellular compartmentation of specialized metabolism.</title>
        <authorList>
            <person name="Sun S."/>
            <person name="Shen X."/>
            <person name="Li Y."/>
            <person name="Li Y."/>
            <person name="Wang S."/>
            <person name="Li R."/>
            <person name="Zhang H."/>
            <person name="Shen G."/>
            <person name="Guo B."/>
            <person name="Wei J."/>
            <person name="Xu J."/>
            <person name="St-Pierre B."/>
            <person name="Chen S."/>
            <person name="Sun C."/>
        </authorList>
    </citation>
    <scope>NUCLEOTIDE SEQUENCE [LARGE SCALE GENOMIC DNA]</scope>
</reference>
<keyword evidence="2" id="KW-1185">Reference proteome</keyword>
<sequence length="187" mass="19428">MAITMILFLAISFILQGAFGELVCEELPIGMCSFAISSGGNRCSLETYTSRRDGSTKLQCKTSQILVDEIKEHIESDECINACGLERYSIGISSDTLLDSAFALKICSNDCSKNCPNIADLYHNLAQAEGVNLPELCKALLNSPRRALSKVISSSGAAAASSGSESAPAAGATFGPAGSPVGAPAPM</sequence>
<dbReference type="EMBL" id="CM044702">
    <property type="protein sequence ID" value="KAI5675066.1"/>
    <property type="molecule type" value="Genomic_DNA"/>
</dbReference>
<proteinExistence type="predicted"/>
<protein>
    <submittedName>
        <fullName evidence="1">Uncharacterized protein</fullName>
    </submittedName>
</protein>
<comment type="caution">
    <text evidence="1">The sequence shown here is derived from an EMBL/GenBank/DDBJ whole genome shotgun (WGS) entry which is preliminary data.</text>
</comment>
<gene>
    <name evidence="1" type="ORF">M9H77_06016</name>
</gene>
<dbReference type="Proteomes" id="UP001060085">
    <property type="component" value="Linkage Group LG02"/>
</dbReference>
<evidence type="ECO:0000313" key="1">
    <source>
        <dbReference type="EMBL" id="KAI5675066.1"/>
    </source>
</evidence>
<evidence type="ECO:0000313" key="2">
    <source>
        <dbReference type="Proteomes" id="UP001060085"/>
    </source>
</evidence>